<reference evidence="4 5" key="1">
    <citation type="journal article" date="2017" name="Curr. Biol.">
        <title>Genome architecture and evolution of a unichromosomal asexual nematode.</title>
        <authorList>
            <person name="Fradin H."/>
            <person name="Zegar C."/>
            <person name="Gutwein M."/>
            <person name="Lucas J."/>
            <person name="Kovtun M."/>
            <person name="Corcoran D."/>
            <person name="Baugh L.R."/>
            <person name="Kiontke K."/>
            <person name="Gunsalus K."/>
            <person name="Fitch D.H."/>
            <person name="Piano F."/>
        </authorList>
    </citation>
    <scope>NUCLEOTIDE SEQUENCE [LARGE SCALE GENOMIC DNA]</scope>
    <source>
        <strain evidence="4">PF1309</strain>
    </source>
</reference>
<sequence length="830" mass="95559">MKPKMNLGFMIGSTHLRLSFVVTIFLDLFDRIHAYSSVFHQQIAFDEWADRWMQLQVEGTVKDLVTQVEEELNKPNQMEELNSEGTSNIRRSTRNVESEEDKDKQAAGTSPPVEHRSSVVSDTESGIFSNELSLWLGLSMHSVAPLRIASATSRSSSPPVKLEEADKEKLLNELRNELMKGTHSVIHLLETVIHLICTTCPVSAQVPVDLIPLLVGCYRRLLSCCRMDEEEWIEAHLLLAELGEESAHGQLLAIELSDSREWPELCTWKRFAWTHAHNITNEDIKLQYLNTLHSLMSEDEFLFTAKGAMCISDVKKCIDDLEKKHRITSVESLWKAKRYKELCSILSKDISFSRVSVDEMYRLVHIWMCSLYERKKFGKYLQLNIRLLHFLLECDEAEFNYDTARDVLQRFIDLSSLPAASLSHSDLQTASTLLCILISLPITAFLLPKAWIALYSLVDLIYKDVPTLSYLSELNSNTDNERMPRRELDVLMKAHEKMGESRMCGADNGEFIILFMRSIKEKIFDDKAVLQELLKSENGWIWANVQEEVVQCLHCAFGKYTKKRRTMFDHGSHCDLKTEDLYELALPLAMPYPLPEHDDKERLGHDVVDLIQTKFPALLEASEDRKAMSDQLDYWLRLNANREFNDEYKREWNCVENESVLQASVWYVMALNYFRVTEADKSAYYAKLFLTSDKSTFDNFSYAVICSAWVILGYQKAATVFQLSETEMLESRLIESSFLPFRVAISIDSASMNAHAQLASSIYQVATRLHRFGCQPDYVNALREDAARHFEKALQVDSGGYGELQWMCYFFLAKLQLKKHDYNIVTVIYS</sequence>
<dbReference type="EMBL" id="LIAE01010547">
    <property type="protein sequence ID" value="PAV58969.1"/>
    <property type="molecule type" value="Genomic_DNA"/>
</dbReference>
<dbReference type="GO" id="GO:0031491">
    <property type="term" value="F:nucleosome binding"/>
    <property type="evidence" value="ECO:0007669"/>
    <property type="project" value="TreeGrafter"/>
</dbReference>
<name>A0A2A2JBK2_9BILA</name>
<evidence type="ECO:0000256" key="1">
    <source>
        <dbReference type="ARBA" id="ARBA00004123"/>
    </source>
</evidence>
<organism evidence="4 5">
    <name type="scientific">Diploscapter pachys</name>
    <dbReference type="NCBI Taxonomy" id="2018661"/>
    <lineage>
        <taxon>Eukaryota</taxon>
        <taxon>Metazoa</taxon>
        <taxon>Ecdysozoa</taxon>
        <taxon>Nematoda</taxon>
        <taxon>Chromadorea</taxon>
        <taxon>Rhabditida</taxon>
        <taxon>Rhabditina</taxon>
        <taxon>Rhabditomorpha</taxon>
        <taxon>Rhabditoidea</taxon>
        <taxon>Rhabditidae</taxon>
        <taxon>Diploscapter</taxon>
    </lineage>
</organism>
<keyword evidence="2" id="KW-0539">Nucleus</keyword>
<dbReference type="GO" id="GO:0006325">
    <property type="term" value="P:chromatin organization"/>
    <property type="evidence" value="ECO:0007669"/>
    <property type="project" value="InterPro"/>
</dbReference>
<feature type="region of interest" description="Disordered" evidence="3">
    <location>
        <begin position="72"/>
        <end position="121"/>
    </location>
</feature>
<gene>
    <name evidence="4" type="ORF">WR25_14807</name>
</gene>
<feature type="compositionally biased region" description="Basic and acidic residues" evidence="3">
    <location>
        <begin position="94"/>
        <end position="105"/>
    </location>
</feature>
<dbReference type="PANTHER" id="PTHR15502">
    <property type="entry name" value="CALCINEURIN-BINDING PROTEIN CABIN 1-RELATED"/>
    <property type="match status" value="1"/>
</dbReference>
<comment type="caution">
    <text evidence="4">The sequence shown here is derived from an EMBL/GenBank/DDBJ whole genome shotgun (WGS) entry which is preliminary data.</text>
</comment>
<feature type="compositionally biased region" description="Polar residues" evidence="3">
    <location>
        <begin position="74"/>
        <end position="90"/>
    </location>
</feature>
<dbReference type="Proteomes" id="UP000218231">
    <property type="component" value="Unassembled WGS sequence"/>
</dbReference>
<evidence type="ECO:0000313" key="4">
    <source>
        <dbReference type="EMBL" id="PAV58969.1"/>
    </source>
</evidence>
<dbReference type="STRING" id="2018661.A0A2A2JBK2"/>
<accession>A0A2A2JBK2</accession>
<dbReference type="PANTHER" id="PTHR15502:SF7">
    <property type="entry name" value="CALCINEURIN-BINDING PROTEIN CABIN-1"/>
    <property type="match status" value="1"/>
</dbReference>
<evidence type="ECO:0000256" key="2">
    <source>
        <dbReference type="ARBA" id="ARBA00023242"/>
    </source>
</evidence>
<protein>
    <submittedName>
        <fullName evidence="4">Uncharacterized protein</fullName>
    </submittedName>
</protein>
<dbReference type="InterPro" id="IPR033053">
    <property type="entry name" value="Hir3/CABIN1"/>
</dbReference>
<evidence type="ECO:0000256" key="3">
    <source>
        <dbReference type="SAM" id="MobiDB-lite"/>
    </source>
</evidence>
<proteinExistence type="predicted"/>
<dbReference type="AlphaFoldDB" id="A0A2A2JBK2"/>
<comment type="subcellular location">
    <subcellularLocation>
        <location evidence="1">Nucleus</location>
    </subcellularLocation>
</comment>
<evidence type="ECO:0000313" key="5">
    <source>
        <dbReference type="Proteomes" id="UP000218231"/>
    </source>
</evidence>
<dbReference type="OrthoDB" id="5853692at2759"/>
<dbReference type="GO" id="GO:0005634">
    <property type="term" value="C:nucleus"/>
    <property type="evidence" value="ECO:0007669"/>
    <property type="project" value="UniProtKB-SubCell"/>
</dbReference>
<keyword evidence="5" id="KW-1185">Reference proteome</keyword>